<evidence type="ECO:0000313" key="2">
    <source>
        <dbReference type="EMBL" id="PRC93545.1"/>
    </source>
</evidence>
<accession>A0A2S9H0N3</accession>
<proteinExistence type="predicted"/>
<protein>
    <submittedName>
        <fullName evidence="2">Glycosyl transferase family 2</fullName>
    </submittedName>
</protein>
<dbReference type="InterPro" id="IPR001173">
    <property type="entry name" value="Glyco_trans_2-like"/>
</dbReference>
<keyword evidence="2" id="KW-0808">Transferase</keyword>
<dbReference type="OrthoDB" id="8564828at2"/>
<feature type="domain" description="Glycosyltransferase 2-like" evidence="1">
    <location>
        <begin position="7"/>
        <end position="172"/>
    </location>
</feature>
<dbReference type="Pfam" id="PF00535">
    <property type="entry name" value="Glycos_transf_2"/>
    <property type="match status" value="1"/>
</dbReference>
<name>A0A2S9H0N3_9BURK</name>
<dbReference type="AlphaFoldDB" id="A0A2S9H0N3"/>
<dbReference type="SUPFAM" id="SSF53448">
    <property type="entry name" value="Nucleotide-diphospho-sugar transferases"/>
    <property type="match status" value="1"/>
</dbReference>
<evidence type="ECO:0000259" key="1">
    <source>
        <dbReference type="Pfam" id="PF00535"/>
    </source>
</evidence>
<organism evidence="2 3">
    <name type="scientific">Solimicrobium silvestre</name>
    <dbReference type="NCBI Taxonomy" id="2099400"/>
    <lineage>
        <taxon>Bacteria</taxon>
        <taxon>Pseudomonadati</taxon>
        <taxon>Pseudomonadota</taxon>
        <taxon>Betaproteobacteria</taxon>
        <taxon>Burkholderiales</taxon>
        <taxon>Oxalobacteraceae</taxon>
        <taxon>Solimicrobium</taxon>
    </lineage>
</organism>
<evidence type="ECO:0000313" key="3">
    <source>
        <dbReference type="Proteomes" id="UP000237839"/>
    </source>
</evidence>
<dbReference type="PANTHER" id="PTHR43685">
    <property type="entry name" value="GLYCOSYLTRANSFERASE"/>
    <property type="match status" value="1"/>
</dbReference>
<dbReference type="EMBL" id="PUGF01000006">
    <property type="protein sequence ID" value="PRC93545.1"/>
    <property type="molecule type" value="Genomic_DNA"/>
</dbReference>
<comment type="caution">
    <text evidence="2">The sequence shown here is derived from an EMBL/GenBank/DDBJ whole genome shotgun (WGS) entry which is preliminary data.</text>
</comment>
<dbReference type="RefSeq" id="WP_105531218.1">
    <property type="nucleotide sequence ID" value="NZ_PUGF01000006.1"/>
</dbReference>
<dbReference type="PANTHER" id="PTHR43685:SF2">
    <property type="entry name" value="GLYCOSYLTRANSFERASE 2-LIKE DOMAIN-CONTAINING PROTEIN"/>
    <property type="match status" value="1"/>
</dbReference>
<dbReference type="InterPro" id="IPR050834">
    <property type="entry name" value="Glycosyltransf_2"/>
</dbReference>
<dbReference type="GO" id="GO:0016740">
    <property type="term" value="F:transferase activity"/>
    <property type="evidence" value="ECO:0007669"/>
    <property type="project" value="UniProtKB-KW"/>
</dbReference>
<dbReference type="InterPro" id="IPR029044">
    <property type="entry name" value="Nucleotide-diphossugar_trans"/>
</dbReference>
<sequence>MTSPLVSVIMATYNHADFVKQAIESVLAQQGVDFEFLIADDGSFDRTREVVASIKDQRIQFFPNEVNRGACVVTNELIERASGEFIALINSDDSWIGSDKLAYQVQILRNNPLIGACFGRAKFIDKTGESIGKETLPFGSVFDQENRTQGQWLRRFFDLGNCICHPTMLIRKTCYNELGMYNNRLRQLPDFEMWIRLIKYYEIFISDRELINFRILPGENASSQTEVNSTRTINEHFLIAEDFFEHVTREQLIDGFSDLLVVKNLPSDEHLEIEKGLLFLRENQWLGKPYKLVGLLHMFKILGLEKCYDVMVTAYRIDDRWFQQQMGEIGTLNRTIIERAVNLGERINSATNMGFFNGLQLKFFLKFVSAKLLSVNQVLKSLNNRRS</sequence>
<dbReference type="Proteomes" id="UP000237839">
    <property type="component" value="Unassembled WGS sequence"/>
</dbReference>
<keyword evidence="3" id="KW-1185">Reference proteome</keyword>
<reference evidence="2 3" key="1">
    <citation type="submission" date="2018-02" db="EMBL/GenBank/DDBJ databases">
        <title>Solimicrobium silvestre gen. nov., sp. nov., isolated from alpine forest soil.</title>
        <authorList>
            <person name="Margesin R."/>
            <person name="Albuquerque L."/>
            <person name="Zhang D.-C."/>
            <person name="Froufe H.J.C."/>
            <person name="Severino R."/>
            <person name="Roxo I."/>
            <person name="Egas C."/>
            <person name="Da Costa M.S."/>
        </authorList>
    </citation>
    <scope>NUCLEOTIDE SEQUENCE [LARGE SCALE GENOMIC DNA]</scope>
    <source>
        <strain evidence="2 3">S20-91</strain>
    </source>
</reference>
<dbReference type="Gene3D" id="3.90.550.10">
    <property type="entry name" value="Spore Coat Polysaccharide Biosynthesis Protein SpsA, Chain A"/>
    <property type="match status" value="1"/>
</dbReference>
<gene>
    <name evidence="2" type="ORF">S2091_1546</name>
</gene>